<protein>
    <recommendedName>
        <fullName evidence="9">60S ribosomal protein L12</fullName>
    </recommendedName>
</protein>
<feature type="domain" description="Large ribosomal subunit protein uL11 N-terminal" evidence="6">
    <location>
        <begin position="13"/>
        <end position="69"/>
    </location>
</feature>
<dbReference type="SMART" id="SM00649">
    <property type="entry name" value="RL11"/>
    <property type="match status" value="1"/>
</dbReference>
<dbReference type="Proteomes" id="UP001459277">
    <property type="component" value="Unassembled WGS sequence"/>
</dbReference>
<dbReference type="GO" id="GO:0070180">
    <property type="term" value="F:large ribosomal subunit rRNA binding"/>
    <property type="evidence" value="ECO:0007669"/>
    <property type="project" value="TreeGrafter"/>
</dbReference>
<evidence type="ECO:0000259" key="6">
    <source>
        <dbReference type="Pfam" id="PF03946"/>
    </source>
</evidence>
<dbReference type="PANTHER" id="PTHR11661">
    <property type="entry name" value="60S RIBOSOMAL PROTEIN L12"/>
    <property type="match status" value="1"/>
</dbReference>
<name>A0AAW2DGE7_9ROSI</name>
<dbReference type="GO" id="GO:0022625">
    <property type="term" value="C:cytosolic large ribosomal subunit"/>
    <property type="evidence" value="ECO:0007669"/>
    <property type="project" value="TreeGrafter"/>
</dbReference>
<evidence type="ECO:0000259" key="5">
    <source>
        <dbReference type="Pfam" id="PF00298"/>
    </source>
</evidence>
<evidence type="ECO:0000313" key="8">
    <source>
        <dbReference type="Proteomes" id="UP001459277"/>
    </source>
</evidence>
<dbReference type="InterPro" id="IPR020783">
    <property type="entry name" value="Ribosomal_uL11_C"/>
</dbReference>
<organism evidence="7 8">
    <name type="scientific">Lithocarpus litseifolius</name>
    <dbReference type="NCBI Taxonomy" id="425828"/>
    <lineage>
        <taxon>Eukaryota</taxon>
        <taxon>Viridiplantae</taxon>
        <taxon>Streptophyta</taxon>
        <taxon>Embryophyta</taxon>
        <taxon>Tracheophyta</taxon>
        <taxon>Spermatophyta</taxon>
        <taxon>Magnoliopsida</taxon>
        <taxon>eudicotyledons</taxon>
        <taxon>Gunneridae</taxon>
        <taxon>Pentapetalae</taxon>
        <taxon>rosids</taxon>
        <taxon>fabids</taxon>
        <taxon>Fagales</taxon>
        <taxon>Fagaceae</taxon>
        <taxon>Lithocarpus</taxon>
    </lineage>
</organism>
<dbReference type="InterPro" id="IPR036796">
    <property type="entry name" value="Ribosomal_uL11_N_sf"/>
</dbReference>
<dbReference type="SUPFAM" id="SSF54747">
    <property type="entry name" value="Ribosomal L11/L12e N-terminal domain"/>
    <property type="match status" value="1"/>
</dbReference>
<dbReference type="InterPro" id="IPR000911">
    <property type="entry name" value="Ribosomal_uL11"/>
</dbReference>
<evidence type="ECO:0008006" key="9">
    <source>
        <dbReference type="Google" id="ProtNLM"/>
    </source>
</evidence>
<comment type="caution">
    <text evidence="7">The sequence shown here is derived from an EMBL/GenBank/DDBJ whole genome shotgun (WGS) entry which is preliminary data.</text>
</comment>
<dbReference type="Pfam" id="PF03946">
    <property type="entry name" value="Ribosomal_L11_N"/>
    <property type="match status" value="1"/>
</dbReference>
<evidence type="ECO:0000256" key="4">
    <source>
        <dbReference type="RuleBase" id="RU003978"/>
    </source>
</evidence>
<dbReference type="Pfam" id="PF00298">
    <property type="entry name" value="Ribosomal_L11"/>
    <property type="match status" value="1"/>
</dbReference>
<sequence>MPPKLDPLQVVDVYVRVTEGKVRTASSLAPKIGPLGLSPKKIKEDIVKEIAKDWKGLHVMLKLTVQNGQAKVSVVPSATALVIKALKVPEHDRKKTKNIKHNDNILLDDVIEIAKLMKPRSLAKDLSGTMKEILGA</sequence>
<evidence type="ECO:0000256" key="2">
    <source>
        <dbReference type="ARBA" id="ARBA00022980"/>
    </source>
</evidence>
<dbReference type="GO" id="GO:0006412">
    <property type="term" value="P:translation"/>
    <property type="evidence" value="ECO:0007669"/>
    <property type="project" value="InterPro"/>
</dbReference>
<dbReference type="PANTHER" id="PTHR11661:SF2">
    <property type="entry name" value="LARGE RIBOSOMAL SUBUNIT PROTEIN UL11"/>
    <property type="match status" value="1"/>
</dbReference>
<evidence type="ECO:0000256" key="1">
    <source>
        <dbReference type="ARBA" id="ARBA00010537"/>
    </source>
</evidence>
<dbReference type="Gene3D" id="3.30.1550.10">
    <property type="entry name" value="Ribosomal protein L11/L12, N-terminal domain"/>
    <property type="match status" value="1"/>
</dbReference>
<comment type="similarity">
    <text evidence="1 4">Belongs to the universal ribosomal protein uL11 family.</text>
</comment>
<dbReference type="GO" id="GO:0003735">
    <property type="term" value="F:structural constituent of ribosome"/>
    <property type="evidence" value="ECO:0007669"/>
    <property type="project" value="InterPro"/>
</dbReference>
<reference evidence="7 8" key="1">
    <citation type="submission" date="2024-01" db="EMBL/GenBank/DDBJ databases">
        <title>A telomere-to-telomere, gap-free genome of sweet tea (Lithocarpus litseifolius).</title>
        <authorList>
            <person name="Zhou J."/>
        </authorList>
    </citation>
    <scope>NUCLEOTIDE SEQUENCE [LARGE SCALE GENOMIC DNA]</scope>
    <source>
        <strain evidence="7">Zhou-2022a</strain>
        <tissue evidence="7">Leaf</tissue>
    </source>
</reference>
<dbReference type="InterPro" id="IPR020784">
    <property type="entry name" value="Ribosomal_uL11_N"/>
</dbReference>
<dbReference type="FunFam" id="3.30.1550.10:FF:000002">
    <property type="entry name" value="60S ribosomal protein L12"/>
    <property type="match status" value="1"/>
</dbReference>
<dbReference type="SUPFAM" id="SSF46906">
    <property type="entry name" value="Ribosomal protein L11, C-terminal domain"/>
    <property type="match status" value="1"/>
</dbReference>
<evidence type="ECO:0000256" key="3">
    <source>
        <dbReference type="ARBA" id="ARBA00023274"/>
    </source>
</evidence>
<dbReference type="AlphaFoldDB" id="A0AAW2DGE7"/>
<feature type="domain" description="Large ribosomal subunit protein uL11 C-terminal" evidence="5">
    <location>
        <begin position="75"/>
        <end position="135"/>
    </location>
</feature>
<keyword evidence="3 4" id="KW-0687">Ribonucleoprotein</keyword>
<accession>A0AAW2DGE7</accession>
<keyword evidence="2 4" id="KW-0689">Ribosomal protein</keyword>
<dbReference type="Gene3D" id="1.10.10.250">
    <property type="entry name" value="Ribosomal protein L11, C-terminal domain"/>
    <property type="match status" value="1"/>
</dbReference>
<dbReference type="InterPro" id="IPR036769">
    <property type="entry name" value="Ribosomal_uL11_C_sf"/>
</dbReference>
<gene>
    <name evidence="7" type="ORF">SO802_010275</name>
</gene>
<evidence type="ECO:0000313" key="7">
    <source>
        <dbReference type="EMBL" id="KAL0008773.1"/>
    </source>
</evidence>
<proteinExistence type="inferred from homology"/>
<keyword evidence="8" id="KW-1185">Reference proteome</keyword>
<dbReference type="EMBL" id="JAZDWU010000003">
    <property type="protein sequence ID" value="KAL0008773.1"/>
    <property type="molecule type" value="Genomic_DNA"/>
</dbReference>